<dbReference type="GO" id="GO:0003824">
    <property type="term" value="F:catalytic activity"/>
    <property type="evidence" value="ECO:0007669"/>
    <property type="project" value="InterPro"/>
</dbReference>
<dbReference type="UniPathway" id="UPA00148"/>
<comment type="similarity">
    <text evidence="4">Belongs to the CobB/CobQ family. CobQ subfamily.</text>
</comment>
<dbReference type="GO" id="GO:0015420">
    <property type="term" value="F:ABC-type vitamin B12 transporter activity"/>
    <property type="evidence" value="ECO:0007669"/>
    <property type="project" value="UniProtKB-UniRule"/>
</dbReference>
<dbReference type="SUPFAM" id="SSF52540">
    <property type="entry name" value="P-loop containing nucleoside triphosphate hydrolases"/>
    <property type="match status" value="1"/>
</dbReference>
<name>A0A1U7PMD7_9BACI</name>
<comment type="function">
    <text evidence="4">Catalyzes amidations at positions B, D, E, and G on adenosylcobyrinic A,C-diamide. NH(2) groups are provided by glutamine, and one molecule of ATP is hydrogenolyzed for each amidation.</text>
</comment>
<dbReference type="HAMAP" id="MF_00028">
    <property type="entry name" value="CobQ"/>
    <property type="match status" value="1"/>
</dbReference>
<keyword evidence="2 4" id="KW-0169">Cobalamin biosynthesis</keyword>
<dbReference type="Proteomes" id="UP000187550">
    <property type="component" value="Unassembled WGS sequence"/>
</dbReference>
<dbReference type="InterPro" id="IPR027417">
    <property type="entry name" value="P-loop_NTPase"/>
</dbReference>
<reference evidence="7" key="1">
    <citation type="submission" date="2017-01" db="EMBL/GenBank/DDBJ databases">
        <authorList>
            <person name="Varghese N."/>
            <person name="Submissions S."/>
        </authorList>
    </citation>
    <scope>NUCLEOTIDE SEQUENCE [LARGE SCALE GENOMIC DNA]</scope>
    <source>
        <strain evidence="7">MNA4</strain>
    </source>
</reference>
<feature type="domain" description="CobQ/CobB/MinD/ParA nucleotide binding" evidence="5">
    <location>
        <begin position="4"/>
        <end position="227"/>
    </location>
</feature>
<dbReference type="InterPro" id="IPR004459">
    <property type="entry name" value="CobQ_synth"/>
</dbReference>
<dbReference type="STRING" id="550447.SAMN05428946_0542"/>
<accession>A0A1U7PMD7</accession>
<dbReference type="AlphaFoldDB" id="A0A1U7PMD7"/>
<dbReference type="OrthoDB" id="9808302at2"/>
<gene>
    <name evidence="4" type="primary">cobQ</name>
    <name evidence="6" type="ORF">SAMN05428946_0542</name>
</gene>
<comment type="caution">
    <text evidence="4">Lacks conserved residue(s) required for the propagation of feature annotation.</text>
</comment>
<evidence type="ECO:0000313" key="7">
    <source>
        <dbReference type="Proteomes" id="UP000187550"/>
    </source>
</evidence>
<dbReference type="InterPro" id="IPR002586">
    <property type="entry name" value="CobQ/CobB/MinD/ParA_Nub-bd_dom"/>
</dbReference>
<dbReference type="PANTHER" id="PTHR21343:SF1">
    <property type="entry name" value="COBYRIC ACID SYNTHASE"/>
    <property type="match status" value="1"/>
</dbReference>
<keyword evidence="7" id="KW-1185">Reference proteome</keyword>
<dbReference type="Pfam" id="PF01656">
    <property type="entry name" value="CbiA"/>
    <property type="match status" value="1"/>
</dbReference>
<sequence>MNGIMIQGTASHVGKSLSCAAICRLLADEGVNVAPFKSQNMSNRTVLVKDGLEISAAQAAQAEAARTEALPEMNPIVLKPSDDRNADVILRGRPFARMGGMEYRERFFEEGMRAIRESLGFLEGHYEAVVIEGAGSPAEVNLNDRELVNMRIARAADVPVLLVADIERGGVFASIIGTLELLAETDRDRVKGLIINKFRGDARLFEDGMEFLEKRTGIPVLGVIPVMDGHGIAEEDSLGEQAGRPAGPDYDGWAGHFRKHVDWPVIRRLIGLSEEPAFGKAPS</sequence>
<dbReference type="NCBIfam" id="NF001989">
    <property type="entry name" value="PRK00784.1"/>
    <property type="match status" value="1"/>
</dbReference>
<evidence type="ECO:0000256" key="3">
    <source>
        <dbReference type="ARBA" id="ARBA00022962"/>
    </source>
</evidence>
<evidence type="ECO:0000256" key="4">
    <source>
        <dbReference type="HAMAP-Rule" id="MF_00028"/>
    </source>
</evidence>
<protein>
    <recommendedName>
        <fullName evidence="4">Cobyric acid synthase</fullName>
    </recommendedName>
</protein>
<evidence type="ECO:0000259" key="5">
    <source>
        <dbReference type="Pfam" id="PF01656"/>
    </source>
</evidence>
<dbReference type="PANTHER" id="PTHR21343">
    <property type="entry name" value="DETHIOBIOTIN SYNTHETASE"/>
    <property type="match status" value="1"/>
</dbReference>
<keyword evidence="3 4" id="KW-0315">Glutamine amidotransferase</keyword>
<evidence type="ECO:0000313" key="6">
    <source>
        <dbReference type="EMBL" id="SIT69883.1"/>
    </source>
</evidence>
<dbReference type="EMBL" id="FTPL01000001">
    <property type="protein sequence ID" value="SIT69883.1"/>
    <property type="molecule type" value="Genomic_DNA"/>
</dbReference>
<evidence type="ECO:0000256" key="1">
    <source>
        <dbReference type="ARBA" id="ARBA00004953"/>
    </source>
</evidence>
<dbReference type="GO" id="GO:0009236">
    <property type="term" value="P:cobalamin biosynthetic process"/>
    <property type="evidence" value="ECO:0007669"/>
    <property type="project" value="UniProtKB-UniRule"/>
</dbReference>
<dbReference type="Gene3D" id="3.40.50.300">
    <property type="entry name" value="P-loop containing nucleotide triphosphate hydrolases"/>
    <property type="match status" value="1"/>
</dbReference>
<organism evidence="6 7">
    <name type="scientific">Edaphobacillus lindanitolerans</name>
    <dbReference type="NCBI Taxonomy" id="550447"/>
    <lineage>
        <taxon>Bacteria</taxon>
        <taxon>Bacillati</taxon>
        <taxon>Bacillota</taxon>
        <taxon>Bacilli</taxon>
        <taxon>Bacillales</taxon>
        <taxon>Bacillaceae</taxon>
        <taxon>Edaphobacillus</taxon>
    </lineage>
</organism>
<dbReference type="RefSeq" id="WP_076756815.1">
    <property type="nucleotide sequence ID" value="NZ_FTPL01000001.1"/>
</dbReference>
<evidence type="ECO:0000256" key="2">
    <source>
        <dbReference type="ARBA" id="ARBA00022573"/>
    </source>
</evidence>
<proteinExistence type="inferred from homology"/>
<comment type="pathway">
    <text evidence="1 4">Cofactor biosynthesis; adenosylcobalamin biosynthesis.</text>
</comment>